<keyword evidence="1" id="KW-1133">Transmembrane helix</keyword>
<organism evidence="3 4">
    <name type="scientific">Pedobacter terrae</name>
    <dbReference type="NCBI Taxonomy" id="405671"/>
    <lineage>
        <taxon>Bacteria</taxon>
        <taxon>Pseudomonadati</taxon>
        <taxon>Bacteroidota</taxon>
        <taxon>Sphingobacteriia</taxon>
        <taxon>Sphingobacteriales</taxon>
        <taxon>Sphingobacteriaceae</taxon>
        <taxon>Pedobacter</taxon>
    </lineage>
</organism>
<evidence type="ECO:0000313" key="4">
    <source>
        <dbReference type="Proteomes" id="UP000199643"/>
    </source>
</evidence>
<dbReference type="EMBL" id="FNCH01000025">
    <property type="protein sequence ID" value="SDH45350.1"/>
    <property type="molecule type" value="Genomic_DNA"/>
</dbReference>
<protein>
    <submittedName>
        <fullName evidence="3">HlyD family secretion protein</fullName>
    </submittedName>
</protein>
<dbReference type="OrthoDB" id="7057889at2"/>
<evidence type="ECO:0000259" key="2">
    <source>
        <dbReference type="Pfam" id="PF26002"/>
    </source>
</evidence>
<dbReference type="Pfam" id="PF26002">
    <property type="entry name" value="Beta-barrel_AprE"/>
    <property type="match status" value="1"/>
</dbReference>
<dbReference type="PANTHER" id="PTHR30386:SF28">
    <property type="entry name" value="EXPORTED PROTEIN"/>
    <property type="match status" value="1"/>
</dbReference>
<dbReference type="InterPro" id="IPR058982">
    <property type="entry name" value="Beta-barrel_AprE"/>
</dbReference>
<dbReference type="RefSeq" id="WP_090503739.1">
    <property type="nucleotide sequence ID" value="NZ_FNCH01000025.1"/>
</dbReference>
<evidence type="ECO:0000256" key="1">
    <source>
        <dbReference type="SAM" id="Phobius"/>
    </source>
</evidence>
<gene>
    <name evidence="3" type="ORF">SAMN05421827_12513</name>
</gene>
<keyword evidence="1" id="KW-0812">Transmembrane</keyword>
<keyword evidence="4" id="KW-1185">Reference proteome</keyword>
<dbReference type="AlphaFoldDB" id="A0A1G8CKB9"/>
<dbReference type="PANTHER" id="PTHR30386">
    <property type="entry name" value="MEMBRANE FUSION SUBUNIT OF EMRAB-TOLC MULTIDRUG EFFLUX PUMP"/>
    <property type="match status" value="1"/>
</dbReference>
<dbReference type="Proteomes" id="UP000199643">
    <property type="component" value="Unassembled WGS sequence"/>
</dbReference>
<feature type="domain" description="AprE-like beta-barrel" evidence="2">
    <location>
        <begin position="325"/>
        <end position="407"/>
    </location>
</feature>
<accession>A0A1G8CKB9</accession>
<keyword evidence="1" id="KW-0472">Membrane</keyword>
<feature type="transmembrane region" description="Helical" evidence="1">
    <location>
        <begin position="24"/>
        <end position="47"/>
    </location>
</feature>
<dbReference type="PRINTS" id="PR01490">
    <property type="entry name" value="RTXTOXIND"/>
</dbReference>
<dbReference type="InterPro" id="IPR050739">
    <property type="entry name" value="MFP"/>
</dbReference>
<name>A0A1G8CKB9_9SPHI</name>
<reference evidence="4" key="1">
    <citation type="submission" date="2016-10" db="EMBL/GenBank/DDBJ databases">
        <authorList>
            <person name="Varghese N."/>
            <person name="Submissions S."/>
        </authorList>
    </citation>
    <scope>NUCLEOTIDE SEQUENCE [LARGE SCALE GENOMIC DNA]</scope>
    <source>
        <strain evidence="4">DSM 17933</strain>
    </source>
</reference>
<evidence type="ECO:0000313" key="3">
    <source>
        <dbReference type="EMBL" id="SDH45350.1"/>
    </source>
</evidence>
<dbReference type="Gene3D" id="2.40.30.170">
    <property type="match status" value="1"/>
</dbReference>
<dbReference type="STRING" id="405671.SAMN05421827_12513"/>
<proteinExistence type="predicted"/>
<sequence length="426" mass="48646">MPENELLNVNSEEIQEIITQVPSWILRAGITVIFLIILSIVLMSSLIQYPDIIEADLKINSLNTPKSILAKQTGKIVSLLVRDGAIVKQNQPIAYMESVGDHSDVIKLQENLSKINTAINKGEIGKLELPINLNLGELQDAYRLFHQEYLQYIDAQKGGYYLSNKAFLEKDLSEIESLKQLIITQRKIQELEYANVEQEYLAYKKLYEKGVISTNEFKNQENKYLAGKYPLQQTQSSILNNSSAVASKRKEILSIEHTIAEQKLRFMQVLRNMMSETDAWLYKYVLKAPVQGTVAYAGIIQENQTVNANQELFVINTEDTNFFGELSISQYNMGKIITGQRALIKMKSYPFEQYGLIRGKISYISEVAFRDSVFIGKVVFDSFENKDRKHKIVLKNGMRATAEIVTEQSSVLQRFTRSFTKMMNSN</sequence>